<dbReference type="Pfam" id="PF05069">
    <property type="entry name" value="Phage_tail_S"/>
    <property type="match status" value="1"/>
</dbReference>
<evidence type="ECO:0000313" key="1">
    <source>
        <dbReference type="EMBL" id="CAH0450326.1"/>
    </source>
</evidence>
<dbReference type="Proteomes" id="UP000837958">
    <property type="component" value="Chromosome"/>
</dbReference>
<name>A0A0H3PBU7_HAEI3</name>
<reference evidence="4" key="2">
    <citation type="submission" date="2021-11" db="EMBL/GenBank/DDBJ databases">
        <authorList>
            <person name="Riesbeck K."/>
        </authorList>
    </citation>
    <scope>NUCLEOTIDE SEQUENCE [LARGE SCALE GENOMIC DNA]</scope>
</reference>
<evidence type="ECO:0000313" key="3">
    <source>
        <dbReference type="Proteomes" id="UP000003185"/>
    </source>
</evidence>
<protein>
    <submittedName>
        <fullName evidence="2">G protein</fullName>
    </submittedName>
    <submittedName>
        <fullName evidence="1">Phage virion morphogenesis protein</fullName>
    </submittedName>
</protein>
<dbReference type="NCBIfam" id="TIGR01635">
    <property type="entry name" value="tail_comp_S"/>
    <property type="match status" value="1"/>
</dbReference>
<reference evidence="1" key="3">
    <citation type="submission" date="2024-01" db="EMBL/GenBank/DDBJ databases">
        <authorList>
            <person name="Riesbeck K."/>
        </authorList>
    </citation>
    <scope>NUCLEOTIDE SEQUENCE</scope>
    <source>
        <strain evidence="1">3655</strain>
    </source>
</reference>
<organism evidence="2 3">
    <name type="scientific">Haemophilus influenzae (strain NTHi 3655)</name>
    <dbReference type="NCBI Taxonomy" id="375177"/>
    <lineage>
        <taxon>Bacteria</taxon>
        <taxon>Pseudomonadati</taxon>
        <taxon>Pseudomonadota</taxon>
        <taxon>Gammaproteobacteria</taxon>
        <taxon>Pasteurellales</taxon>
        <taxon>Pasteurellaceae</taxon>
        <taxon>Haemophilus</taxon>
    </lineage>
</organism>
<dbReference type="AlphaFoldDB" id="A0A0H3PBU7"/>
<proteinExistence type="predicted"/>
<dbReference type="RefSeq" id="WP_005658784.1">
    <property type="nucleotide sequence ID" value="NZ_AAZF01000016.1"/>
</dbReference>
<sequence length="157" mass="17831">MSEIKLDFKFDSSAIQAQFEKLAKAGQGRNITRKIAGVLGQESEKAFDNEQSPEGEKWSALNPKWKALRHRGGFKYKGSFQKQGYTGPMLQMSGELKTSLSTDYNYTQAWIGTEEPYGAFHQEGTSRMHARPFIGIGERGWAEIKYILERELKKIFG</sequence>
<dbReference type="EMBL" id="AAZF01000016">
    <property type="protein sequence ID" value="EDJ92061.1"/>
    <property type="molecule type" value="Genomic_DNA"/>
</dbReference>
<gene>
    <name evidence="2" type="ORF">CGSHi3655_00105</name>
    <name evidence="1" type="ORF">KRLU3655_LOCUS402</name>
</gene>
<accession>A0A0H3PBU7</accession>
<dbReference type="Proteomes" id="UP000003185">
    <property type="component" value="Unassembled WGS sequence"/>
</dbReference>
<evidence type="ECO:0000313" key="4">
    <source>
        <dbReference type="Proteomes" id="UP000837958"/>
    </source>
</evidence>
<dbReference type="InterPro" id="IPR006522">
    <property type="entry name" value="Phage_virion_morphogenesis"/>
</dbReference>
<reference evidence="2 3" key="1">
    <citation type="journal article" date="2007" name="Genome Biol.">
        <title>Characterization and modeling of the Haemophilus influenzae core and supragenomes based on the complete genomic sequences of Rd and 12 clinical nontypeable strains.</title>
        <authorList>
            <person name="Hogg J.S."/>
            <person name="Hu F.Z."/>
            <person name="Janto B."/>
            <person name="Boissy R."/>
            <person name="Hayes J."/>
            <person name="Keefe R."/>
            <person name="Post J.C."/>
            <person name="Ehrlich G.D."/>
        </authorList>
    </citation>
    <scope>NUCLEOTIDE SEQUENCE [LARGE SCALE GENOMIC DNA]</scope>
    <source>
        <strain evidence="2">3655</strain>
        <strain evidence="3">NTHi 3655</strain>
    </source>
</reference>
<evidence type="ECO:0000313" key="2">
    <source>
        <dbReference type="EMBL" id="EDJ92061.1"/>
    </source>
</evidence>
<dbReference type="EMBL" id="OV040719">
    <property type="protein sequence ID" value="CAH0450326.1"/>
    <property type="molecule type" value="Genomic_DNA"/>
</dbReference>